<keyword evidence="2 5" id="KW-0547">Nucleotide-binding</keyword>
<dbReference type="PANTHER" id="PTHR36510:SF1">
    <property type="entry name" value="GLUTAMATE--CYSTEINE LIGASE 2-RELATED"/>
    <property type="match status" value="1"/>
</dbReference>
<dbReference type="InterPro" id="IPR050141">
    <property type="entry name" value="GCL_type2/YbdK_subfam"/>
</dbReference>
<dbReference type="NCBIfam" id="TIGR02050">
    <property type="entry name" value="gshA_cyan_rel"/>
    <property type="match status" value="1"/>
</dbReference>
<keyword evidence="1 5" id="KW-0436">Ligase</keyword>
<evidence type="ECO:0000256" key="1">
    <source>
        <dbReference type="ARBA" id="ARBA00022598"/>
    </source>
</evidence>
<evidence type="ECO:0000313" key="8">
    <source>
        <dbReference type="Proteomes" id="UP000183015"/>
    </source>
</evidence>
<dbReference type="GO" id="GO:0004357">
    <property type="term" value="F:glutamate-cysteine ligase activity"/>
    <property type="evidence" value="ECO:0007669"/>
    <property type="project" value="UniProtKB-EC"/>
</dbReference>
<evidence type="ECO:0000313" key="7">
    <source>
        <dbReference type="EMBL" id="SEL81153.1"/>
    </source>
</evidence>
<dbReference type="EMBL" id="FOAZ01000013">
    <property type="protein sequence ID" value="SEL81153.1"/>
    <property type="molecule type" value="Genomic_DNA"/>
</dbReference>
<sequence>MSDATRGAAGRTSPLAGELVGPPGSYIGRREPFDPEEEAVVPSVGVGPRLGVEEEFLLLDPVSGSPLARAEQVRRRSRLYRGLGGDEVQHELLLAQLETATPVCRTLPEVGGHLLRMRHVLSEAAAAEGCVLAACAVSPFADDSRPVPVTDTPRYHRMHEEAPMLTDEHLVNGLHVHVEICDEQARVEALNRIRPWLPLLVALGAGSPLWRGRDSGFASWRALVVGRWPVSGVPPRFRDADDYLRRTKELVERGLVPDIGQIYWLVRASARYPTLEVRACDAQMRADEAVALAGLIRAVVTTVLGEAESGLPTPDPSPETLAAAVWHAARHGLTGDIHDPRDLMPRPAKTVVCDSLDRVESALCGSGDQRYVRSALERLLQEGNGAVRLRRILDEAGWPAVLSHLRDQTQAL</sequence>
<dbReference type="GO" id="GO:0005524">
    <property type="term" value="F:ATP binding"/>
    <property type="evidence" value="ECO:0007669"/>
    <property type="project" value="UniProtKB-KW"/>
</dbReference>
<dbReference type="eggNOG" id="COG2170">
    <property type="taxonomic scope" value="Bacteria"/>
</dbReference>
<evidence type="ECO:0000256" key="4">
    <source>
        <dbReference type="ARBA" id="ARBA00048819"/>
    </source>
</evidence>
<dbReference type="PANTHER" id="PTHR36510">
    <property type="entry name" value="GLUTAMATE--CYSTEINE LIGASE 2-RELATED"/>
    <property type="match status" value="1"/>
</dbReference>
<keyword evidence="3 5" id="KW-0067">ATP-binding</keyword>
<evidence type="ECO:0000256" key="6">
    <source>
        <dbReference type="SAM" id="MobiDB-lite"/>
    </source>
</evidence>
<comment type="similarity">
    <text evidence="5">Belongs to the glutamate--cysteine ligase type 2 family. YbdK subfamily.</text>
</comment>
<protein>
    <recommendedName>
        <fullName evidence="5">Putative glutamate--cysteine ligase 2</fullName>
        <ecNumber evidence="5">6.3.2.2</ecNumber>
    </recommendedName>
    <alternativeName>
        <fullName evidence="5">Gamma-glutamylcysteine synthetase 2</fullName>
        <shortName evidence="5">GCS 2</shortName>
        <shortName evidence="5">Gamma-GCS 2</shortName>
    </alternativeName>
</protein>
<dbReference type="OrthoDB" id="9803842at2"/>
<feature type="region of interest" description="Disordered" evidence="6">
    <location>
        <begin position="1"/>
        <end position="31"/>
    </location>
</feature>
<dbReference type="InterPro" id="IPR006336">
    <property type="entry name" value="GCS2"/>
</dbReference>
<dbReference type="NCBIfam" id="NF010041">
    <property type="entry name" value="PRK13517.1-1"/>
    <property type="match status" value="1"/>
</dbReference>
<comment type="catalytic activity">
    <reaction evidence="4 5">
        <text>L-cysteine + L-glutamate + ATP = gamma-L-glutamyl-L-cysteine + ADP + phosphate + H(+)</text>
        <dbReference type="Rhea" id="RHEA:13285"/>
        <dbReference type="ChEBI" id="CHEBI:15378"/>
        <dbReference type="ChEBI" id="CHEBI:29985"/>
        <dbReference type="ChEBI" id="CHEBI:30616"/>
        <dbReference type="ChEBI" id="CHEBI:35235"/>
        <dbReference type="ChEBI" id="CHEBI:43474"/>
        <dbReference type="ChEBI" id="CHEBI:58173"/>
        <dbReference type="ChEBI" id="CHEBI:456216"/>
        <dbReference type="EC" id="6.3.2.2"/>
    </reaction>
</comment>
<dbReference type="STRING" id="235985.SAMN05414137_113137"/>
<organism evidence="7 8">
    <name type="scientific">Streptacidiphilus jiangxiensis</name>
    <dbReference type="NCBI Taxonomy" id="235985"/>
    <lineage>
        <taxon>Bacteria</taxon>
        <taxon>Bacillati</taxon>
        <taxon>Actinomycetota</taxon>
        <taxon>Actinomycetes</taxon>
        <taxon>Kitasatosporales</taxon>
        <taxon>Streptomycetaceae</taxon>
        <taxon>Streptacidiphilus</taxon>
    </lineage>
</organism>
<name>A0A1H7T8T4_STRJI</name>
<gene>
    <name evidence="7" type="ORF">SAMN05414137_113137</name>
</gene>
<accession>A0A1H7T8T4</accession>
<evidence type="ECO:0000256" key="2">
    <source>
        <dbReference type="ARBA" id="ARBA00022741"/>
    </source>
</evidence>
<dbReference type="Proteomes" id="UP000183015">
    <property type="component" value="Unassembled WGS sequence"/>
</dbReference>
<keyword evidence="8" id="KW-1185">Reference proteome</keyword>
<dbReference type="EC" id="6.3.2.2" evidence="5"/>
<comment type="function">
    <text evidence="5">ATP-dependent carboxylate-amine ligase which exhibits weak glutamate--cysteine ligase activity.</text>
</comment>
<dbReference type="Gene3D" id="3.30.590.20">
    <property type="match status" value="1"/>
</dbReference>
<evidence type="ECO:0000256" key="5">
    <source>
        <dbReference type="HAMAP-Rule" id="MF_01609"/>
    </source>
</evidence>
<dbReference type="SUPFAM" id="SSF55931">
    <property type="entry name" value="Glutamine synthetase/guanido kinase"/>
    <property type="match status" value="1"/>
</dbReference>
<dbReference type="HAMAP" id="MF_01609">
    <property type="entry name" value="Glu_cys_ligase_2"/>
    <property type="match status" value="1"/>
</dbReference>
<dbReference type="InterPro" id="IPR011793">
    <property type="entry name" value="YbdK"/>
</dbReference>
<proteinExistence type="inferred from homology"/>
<dbReference type="InterPro" id="IPR014746">
    <property type="entry name" value="Gln_synth/guanido_kin_cat_dom"/>
</dbReference>
<dbReference type="Pfam" id="PF04107">
    <property type="entry name" value="GCS2"/>
    <property type="match status" value="1"/>
</dbReference>
<dbReference type="AlphaFoldDB" id="A0A1H7T8T4"/>
<evidence type="ECO:0000256" key="3">
    <source>
        <dbReference type="ARBA" id="ARBA00022840"/>
    </source>
</evidence>
<dbReference type="GO" id="GO:0042398">
    <property type="term" value="P:modified amino acid biosynthetic process"/>
    <property type="evidence" value="ECO:0007669"/>
    <property type="project" value="InterPro"/>
</dbReference>
<reference evidence="8" key="1">
    <citation type="submission" date="2016-10" db="EMBL/GenBank/DDBJ databases">
        <authorList>
            <person name="Varghese N."/>
        </authorList>
    </citation>
    <scope>NUCLEOTIDE SEQUENCE [LARGE SCALE GENOMIC DNA]</scope>
    <source>
        <strain evidence="8">DSM 45096 / BCRC 16803 / CGMCC 4.1857 / CIP 109030 / JCM 12277 / KCTC 19219 / NBRC 100920 / 33214</strain>
    </source>
</reference>